<feature type="active site" description="Proton donor" evidence="6">
    <location>
        <position position="260"/>
    </location>
</feature>
<keyword evidence="12" id="KW-1185">Reference proteome</keyword>
<keyword evidence="7" id="KW-0106">Calcium</keyword>
<evidence type="ECO:0000256" key="2">
    <source>
        <dbReference type="ARBA" id="ARBA00004922"/>
    </source>
</evidence>
<dbReference type="GO" id="GO:0005975">
    <property type="term" value="P:carbohydrate metabolic process"/>
    <property type="evidence" value="ECO:0007669"/>
    <property type="project" value="InterPro"/>
</dbReference>
<reference evidence="11" key="1">
    <citation type="submission" date="2016-10" db="EMBL/GenBank/DDBJ databases">
        <authorList>
            <person name="Benchimol M."/>
            <person name="Almeida L.G."/>
            <person name="Vasconcelos A.T."/>
            <person name="Perreira-Neves A."/>
            <person name="Rosa I.A."/>
            <person name="Tasca T."/>
            <person name="Bogo M.R."/>
            <person name="de Souza W."/>
        </authorList>
    </citation>
    <scope>NUCLEOTIDE SEQUENCE [LARGE SCALE GENOMIC DNA]</scope>
    <source>
        <strain evidence="11">K</strain>
    </source>
</reference>
<keyword evidence="4 8" id="KW-0378">Hydrolase</keyword>
<dbReference type="Proteomes" id="UP000179807">
    <property type="component" value="Unassembled WGS sequence"/>
</dbReference>
<gene>
    <name evidence="11" type="ORF">TRFO_11807</name>
</gene>
<evidence type="ECO:0000256" key="7">
    <source>
        <dbReference type="PIRSR" id="PIRSR601382-2"/>
    </source>
</evidence>
<dbReference type="EC" id="3.2.1.-" evidence="8"/>
<feature type="binding site" evidence="7">
    <location>
        <position position="601"/>
    </location>
    <ligand>
        <name>Ca(2+)</name>
        <dbReference type="ChEBI" id="CHEBI:29108"/>
    </ligand>
</feature>
<feature type="compositionally biased region" description="Polar residues" evidence="9">
    <location>
        <begin position="60"/>
        <end position="70"/>
    </location>
</feature>
<dbReference type="OrthoDB" id="8118055at2759"/>
<evidence type="ECO:0000256" key="6">
    <source>
        <dbReference type="PIRSR" id="PIRSR601382-1"/>
    </source>
</evidence>
<dbReference type="RefSeq" id="XP_068346535.1">
    <property type="nucleotide sequence ID" value="XM_068496246.1"/>
</dbReference>
<feature type="active site" description="Proton donor" evidence="6">
    <location>
        <position position="488"/>
    </location>
</feature>
<keyword evidence="7" id="KW-0479">Metal-binding</keyword>
<evidence type="ECO:0000256" key="1">
    <source>
        <dbReference type="ARBA" id="ARBA00001913"/>
    </source>
</evidence>
<evidence type="ECO:0000256" key="5">
    <source>
        <dbReference type="ARBA" id="ARBA00023157"/>
    </source>
</evidence>
<name>A0A1J4J1C9_9EUKA</name>
<comment type="similarity">
    <text evidence="3 8">Belongs to the glycosyl hydrolase 47 family.</text>
</comment>
<protein>
    <recommendedName>
        <fullName evidence="8">alpha-1,2-Mannosidase</fullName>
        <ecNumber evidence="8">3.2.1.-</ecNumber>
    </recommendedName>
</protein>
<feature type="active site" evidence="6">
    <location>
        <position position="379"/>
    </location>
</feature>
<evidence type="ECO:0000313" key="12">
    <source>
        <dbReference type="Proteomes" id="UP000179807"/>
    </source>
</evidence>
<dbReference type="Gene3D" id="1.50.10.10">
    <property type="match status" value="1"/>
</dbReference>
<evidence type="ECO:0000256" key="9">
    <source>
        <dbReference type="SAM" id="MobiDB-lite"/>
    </source>
</evidence>
<dbReference type="GO" id="GO:0000139">
    <property type="term" value="C:Golgi membrane"/>
    <property type="evidence" value="ECO:0007669"/>
    <property type="project" value="TreeGrafter"/>
</dbReference>
<keyword evidence="10" id="KW-1133">Transmembrane helix</keyword>
<dbReference type="VEuPathDB" id="TrichDB:TRFO_11807"/>
<keyword evidence="5" id="KW-1015">Disulfide bond</keyword>
<dbReference type="InterPro" id="IPR012341">
    <property type="entry name" value="6hp_glycosidase-like_sf"/>
</dbReference>
<organism evidence="11 12">
    <name type="scientific">Tritrichomonas foetus</name>
    <dbReference type="NCBI Taxonomy" id="1144522"/>
    <lineage>
        <taxon>Eukaryota</taxon>
        <taxon>Metamonada</taxon>
        <taxon>Parabasalia</taxon>
        <taxon>Tritrichomonadida</taxon>
        <taxon>Tritrichomonadidae</taxon>
        <taxon>Tritrichomonas</taxon>
    </lineage>
</organism>
<feature type="transmembrane region" description="Helical" evidence="10">
    <location>
        <begin position="26"/>
        <end position="46"/>
    </location>
</feature>
<dbReference type="GO" id="GO:0005509">
    <property type="term" value="F:calcium ion binding"/>
    <property type="evidence" value="ECO:0007669"/>
    <property type="project" value="InterPro"/>
</dbReference>
<sequence>MLFGFIVSQVKLKMETRYFRNNIKPYYLLLLIPAFIALIVVSTMYANPTKATRAEFVKNPKSSNAQNNAEENGIPKPQNPDNSDPLDKNDRNEDNIEKPKDENEKEQNEKEIKKEETENKNDNSDDSSQKSQKYESSLIFTDLGKGPYFKDGRTFEHLYAKSMKSPFYEKEFPTLPADTEKMEAVKEAFMHAWSNYETTCFGGDSFQPLSNRCSNFIQGGLTIIDSLSTIIVMGLEEPFKRAREYVEKQFAPSGSWSLFEFIIRILGGMISAAQLSRDKVFADAAIGLGNAILPIMEHTGGFFNSHFRISTQGHNLFTASGSGGGWSLAEVGTFQVEFFALAQMTGDPKFIHPAINVYKELWKKHKTGLISRSIGAGDDSYYEYVIKTYIMTGCVAKEFLRRHQMLISDIRRTLLFKTINQQLVGIGIAGSDKPYPMMEHLATFAGGMFAVGSVSENPFAEDDLKTGGDLAKTYGTVYAGFKSGLMPERVVYNTEKPDEKDFAVGHDSYILRPESVESIYYLYRYTGDPIYREYNWQIFKALNRSCRVPNGFAAISSGIDSEHPQHSDSMESFFLAETLKYLYLTFTESTLIAPTEWVFNTEAHPTLIWDDKTVNKFKDLINITGFDEISQDGKRRKPIDNAQTLESEFEEAKQKLQQMERISNPRSVIKKGITKDFLKQNDNRKAIRVPTAIKRNRKQKN</sequence>
<dbReference type="Pfam" id="PF01532">
    <property type="entry name" value="Glyco_hydro_47"/>
    <property type="match status" value="1"/>
</dbReference>
<dbReference type="AlphaFoldDB" id="A0A1J4J1C9"/>
<comment type="cofactor">
    <cofactor evidence="1 7">
        <name>Ca(2+)</name>
        <dbReference type="ChEBI" id="CHEBI:29108"/>
    </cofactor>
</comment>
<evidence type="ECO:0000256" key="10">
    <source>
        <dbReference type="SAM" id="Phobius"/>
    </source>
</evidence>
<dbReference type="PRINTS" id="PR00747">
    <property type="entry name" value="GLYHDRLASE47"/>
</dbReference>
<keyword evidence="10" id="KW-0812">Transmembrane</keyword>
<accession>A0A1J4J1C9</accession>
<dbReference type="InterPro" id="IPR036026">
    <property type="entry name" value="Seven-hairpin_glycosidases"/>
</dbReference>
<dbReference type="InterPro" id="IPR050749">
    <property type="entry name" value="Glycosyl_Hydrolase_47"/>
</dbReference>
<evidence type="ECO:0000256" key="4">
    <source>
        <dbReference type="ARBA" id="ARBA00022801"/>
    </source>
</evidence>
<dbReference type="PANTHER" id="PTHR11742">
    <property type="entry name" value="MANNOSYL-OLIGOSACCHARIDE ALPHA-1,2-MANNOSIDASE-RELATED"/>
    <property type="match status" value="1"/>
</dbReference>
<dbReference type="PANTHER" id="PTHR11742:SF6">
    <property type="entry name" value="MANNOSYL-OLIGOSACCHARIDE ALPHA-1,2-MANNOSIDASE IA-RELATED"/>
    <property type="match status" value="1"/>
</dbReference>
<dbReference type="GO" id="GO:0005783">
    <property type="term" value="C:endoplasmic reticulum"/>
    <property type="evidence" value="ECO:0007669"/>
    <property type="project" value="TreeGrafter"/>
</dbReference>
<evidence type="ECO:0000256" key="3">
    <source>
        <dbReference type="ARBA" id="ARBA00007658"/>
    </source>
</evidence>
<feature type="region of interest" description="Disordered" evidence="9">
    <location>
        <begin position="56"/>
        <end position="133"/>
    </location>
</feature>
<comment type="caution">
    <text evidence="11">The sequence shown here is derived from an EMBL/GenBank/DDBJ whole genome shotgun (WGS) entry which is preliminary data.</text>
</comment>
<keyword evidence="8" id="KW-0326">Glycosidase</keyword>
<dbReference type="EMBL" id="MLAK01001404">
    <property type="protein sequence ID" value="OHS93398.1"/>
    <property type="molecule type" value="Genomic_DNA"/>
</dbReference>
<keyword evidence="10" id="KW-0472">Membrane</keyword>
<dbReference type="InterPro" id="IPR001382">
    <property type="entry name" value="Glyco_hydro_47"/>
</dbReference>
<dbReference type="GeneID" id="94830950"/>
<dbReference type="GO" id="GO:0004571">
    <property type="term" value="F:mannosyl-oligosaccharide 1,2-alpha-mannosidase activity"/>
    <property type="evidence" value="ECO:0007669"/>
    <property type="project" value="InterPro"/>
</dbReference>
<feature type="compositionally biased region" description="Basic and acidic residues" evidence="9">
    <location>
        <begin position="85"/>
        <end position="123"/>
    </location>
</feature>
<evidence type="ECO:0000313" key="11">
    <source>
        <dbReference type="EMBL" id="OHS93398.1"/>
    </source>
</evidence>
<feature type="active site" evidence="6">
    <location>
        <position position="514"/>
    </location>
</feature>
<comment type="pathway">
    <text evidence="2">Protein modification; protein glycosylation.</text>
</comment>
<proteinExistence type="inferred from homology"/>
<evidence type="ECO:0000256" key="8">
    <source>
        <dbReference type="RuleBase" id="RU361193"/>
    </source>
</evidence>
<dbReference type="SUPFAM" id="SSF48225">
    <property type="entry name" value="Seven-hairpin glycosidases"/>
    <property type="match status" value="1"/>
</dbReference>